<dbReference type="GO" id="GO:0006897">
    <property type="term" value="P:endocytosis"/>
    <property type="evidence" value="ECO:0007669"/>
    <property type="project" value="InterPro"/>
</dbReference>
<dbReference type="Pfam" id="PF07933">
    <property type="entry name" value="DUF1681"/>
    <property type="match status" value="1"/>
</dbReference>
<dbReference type="Proteomes" id="UP000319731">
    <property type="component" value="Unassembled WGS sequence"/>
</dbReference>
<name>A0A507C7E0_9FUNG</name>
<dbReference type="EMBL" id="QEAO01000016">
    <property type="protein sequence ID" value="TPX33984.1"/>
    <property type="molecule type" value="Genomic_DNA"/>
</dbReference>
<proteinExistence type="predicted"/>
<reference evidence="3 4" key="1">
    <citation type="journal article" date="2019" name="Sci. Rep.">
        <title>Comparative genomics of chytrid fungi reveal insights into the obligate biotrophic and pathogenic lifestyle of Synchytrium endobioticum.</title>
        <authorList>
            <person name="van de Vossenberg B.T.L.H."/>
            <person name="Warris S."/>
            <person name="Nguyen H.D.T."/>
            <person name="van Gent-Pelzer M.P.E."/>
            <person name="Joly D.L."/>
            <person name="van de Geest H.C."/>
            <person name="Bonants P.J.M."/>
            <person name="Smith D.S."/>
            <person name="Levesque C.A."/>
            <person name="van der Lee T.A.J."/>
        </authorList>
    </citation>
    <scope>NUCLEOTIDE SEQUENCE [LARGE SCALE GENOMIC DNA]</scope>
    <source>
        <strain evidence="3 4">JEL517</strain>
    </source>
</reference>
<keyword evidence="4" id="KW-1185">Reference proteome</keyword>
<dbReference type="InterPro" id="IPR011993">
    <property type="entry name" value="PH-like_dom_sf"/>
</dbReference>
<feature type="compositionally biased region" description="Low complexity" evidence="1">
    <location>
        <begin position="187"/>
        <end position="203"/>
    </location>
</feature>
<feature type="domain" description="NECAP PHear" evidence="2">
    <location>
        <begin position="5"/>
        <end position="161"/>
    </location>
</feature>
<dbReference type="CDD" id="cd13228">
    <property type="entry name" value="PHear_NECAP"/>
    <property type="match status" value="1"/>
</dbReference>
<organism evidence="3 4">
    <name type="scientific">Synchytrium microbalum</name>
    <dbReference type="NCBI Taxonomy" id="1806994"/>
    <lineage>
        <taxon>Eukaryota</taxon>
        <taxon>Fungi</taxon>
        <taxon>Fungi incertae sedis</taxon>
        <taxon>Chytridiomycota</taxon>
        <taxon>Chytridiomycota incertae sedis</taxon>
        <taxon>Chytridiomycetes</taxon>
        <taxon>Synchytriales</taxon>
        <taxon>Synchytriaceae</taxon>
        <taxon>Synchytrium</taxon>
    </lineage>
</organism>
<dbReference type="GO" id="GO:0030125">
    <property type="term" value="C:clathrin vesicle coat"/>
    <property type="evidence" value="ECO:0007669"/>
    <property type="project" value="TreeGrafter"/>
</dbReference>
<evidence type="ECO:0000259" key="2">
    <source>
        <dbReference type="Pfam" id="PF07933"/>
    </source>
</evidence>
<dbReference type="PANTHER" id="PTHR12847:SF9">
    <property type="entry name" value="NECAP-LIKE PROTEIN CG9132"/>
    <property type="match status" value="1"/>
</dbReference>
<comment type="caution">
    <text evidence="3">The sequence shown here is derived from an EMBL/GenBank/DDBJ whole genome shotgun (WGS) entry which is preliminary data.</text>
</comment>
<evidence type="ECO:0000313" key="4">
    <source>
        <dbReference type="Proteomes" id="UP000319731"/>
    </source>
</evidence>
<dbReference type="Gene3D" id="2.30.29.30">
    <property type="entry name" value="Pleckstrin-homology domain (PH domain)/Phosphotyrosine-binding domain (PTB)"/>
    <property type="match status" value="1"/>
</dbReference>
<feature type="compositionally biased region" description="Low complexity" evidence="1">
    <location>
        <begin position="242"/>
        <end position="260"/>
    </location>
</feature>
<dbReference type="SUPFAM" id="SSF50729">
    <property type="entry name" value="PH domain-like"/>
    <property type="match status" value="1"/>
</dbReference>
<dbReference type="PANTHER" id="PTHR12847">
    <property type="entry name" value="ATP-BINDING CASSETTE ABC TRANSPORTER-RELATED"/>
    <property type="match status" value="1"/>
</dbReference>
<dbReference type="InterPro" id="IPR012466">
    <property type="entry name" value="NECAP_PHear"/>
</dbReference>
<dbReference type="GeneID" id="42004430"/>
<dbReference type="STRING" id="1806994.A0A507C7E0"/>
<dbReference type="RefSeq" id="XP_031024826.1">
    <property type="nucleotide sequence ID" value="XM_031169133.1"/>
</dbReference>
<accession>A0A507C7E0</accession>
<protein>
    <recommendedName>
        <fullName evidence="2">NECAP PHear domain-containing protein</fullName>
    </recommendedName>
</protein>
<evidence type="ECO:0000313" key="3">
    <source>
        <dbReference type="EMBL" id="TPX33984.1"/>
    </source>
</evidence>
<sequence length="260" mass="28788">MGDDYESVRLVVKECYVYRIPPRSNARGYRASDWDVNQFLWTGRLRVISQGDKCWLQLEDSKTGDTFATCPYIPAENTVEPVLDSSRYFVLRIQDPGTGKHAFVGMGFPERSWAFDFNVALQDFVNQIRADKAAANAPPPSAGPSKDYSLKEGQTISISLGNITNKSRKKSNANADGSFMLPPPPSSSTSTQPLQQQYQQQPSFNNVFSNQKGAFGSDPFSDGNSPGDDWTDFESAFNPQQSNNNSSNTGSSNTTNWETF</sequence>
<gene>
    <name evidence="3" type="ORF">SmJEL517_g03205</name>
</gene>
<dbReference type="AlphaFoldDB" id="A0A507C7E0"/>
<evidence type="ECO:0000256" key="1">
    <source>
        <dbReference type="SAM" id="MobiDB-lite"/>
    </source>
</evidence>
<dbReference type="OrthoDB" id="10265489at2759"/>
<feature type="region of interest" description="Disordered" evidence="1">
    <location>
        <begin position="159"/>
        <end position="260"/>
    </location>
</feature>
<dbReference type="FunFam" id="2.30.29.30:FF:000150">
    <property type="entry name" value="Adaptin ear-binding coat-associated protein"/>
    <property type="match status" value="1"/>
</dbReference>